<dbReference type="Proteomes" id="UP000291236">
    <property type="component" value="Chromosome"/>
</dbReference>
<dbReference type="CDD" id="cd10795">
    <property type="entry name" value="GH57N_MJA1_like"/>
    <property type="match status" value="1"/>
</dbReference>
<sequence length="443" mass="51973">MVALCFYFEVHQPFRINHYRIKDIGEHKNYFNSESNKVIFEKVARKCYWPAGLLIASLLKRYPTSFKVTFSLSGTFLAQCEEYDPKLLELYQDILSLKNAEIICETSHHSLSALIDEQEFFAQIDLHKKNIKKLFGREVTAFRNTELIYSNEIGKLIDKAGFNTCLVEGWDPFIPQGWNPHHVFHHPEKQNLKLLPKSYKLSDDLAFRFSNQGWDSWPLTPEKYHAWFEKLLDGTHEFVGLFMDYETFGEHQWADTGIFEFIENFISNMTQDKRFEFLTVSEVSQKFSAQTALNIDRPLSWADTERDISAWLGNRIQEDAFAKVYNLKKQISDLKDDLLTEEWRRLLTSDHFYYMCIKWSNDGDVHKYFSPFESPYEAYLDYVNILEDFELKCAEKIKEKELTKNDVLIQTHGQIRENAACLKTIQASSPQTISSPVLVKMDN</sequence>
<organism evidence="4 5">
    <name type="scientific">Fluviispira sanaruensis</name>
    <dbReference type="NCBI Taxonomy" id="2493639"/>
    <lineage>
        <taxon>Bacteria</taxon>
        <taxon>Pseudomonadati</taxon>
        <taxon>Bdellovibrionota</taxon>
        <taxon>Oligoflexia</taxon>
        <taxon>Silvanigrellales</taxon>
        <taxon>Silvanigrellaceae</taxon>
        <taxon>Fluviispira</taxon>
    </lineage>
</organism>
<name>A0A4P2VWS3_FLUSA</name>
<accession>A0A4P2VWS3</accession>
<dbReference type="InterPro" id="IPR004300">
    <property type="entry name" value="Glyco_hydro_57_N"/>
</dbReference>
<dbReference type="SUPFAM" id="SSF88713">
    <property type="entry name" value="Glycoside hydrolase/deacetylase"/>
    <property type="match status" value="1"/>
</dbReference>
<dbReference type="EMBL" id="AP019368">
    <property type="protein sequence ID" value="BBH53412.1"/>
    <property type="molecule type" value="Genomic_DNA"/>
</dbReference>
<evidence type="ECO:0000313" key="4">
    <source>
        <dbReference type="EMBL" id="BBH53412.1"/>
    </source>
</evidence>
<comment type="similarity">
    <text evidence="1">Belongs to the glycosyl hydrolase 57 family.</text>
</comment>
<proteinExistence type="inferred from homology"/>
<dbReference type="PANTHER" id="PTHR36306:SF1">
    <property type="entry name" value="ALPHA-AMYLASE-RELATED"/>
    <property type="match status" value="1"/>
</dbReference>
<dbReference type="GO" id="GO:0005975">
    <property type="term" value="P:carbohydrate metabolic process"/>
    <property type="evidence" value="ECO:0007669"/>
    <property type="project" value="InterPro"/>
</dbReference>
<dbReference type="OrthoDB" id="138256at2"/>
<keyword evidence="5" id="KW-1185">Reference proteome</keyword>
<dbReference type="RefSeq" id="WP_130609194.1">
    <property type="nucleotide sequence ID" value="NZ_AP019368.1"/>
</dbReference>
<evidence type="ECO:0000256" key="1">
    <source>
        <dbReference type="ARBA" id="ARBA00006821"/>
    </source>
</evidence>
<dbReference type="GO" id="GO:0003824">
    <property type="term" value="F:catalytic activity"/>
    <property type="evidence" value="ECO:0007669"/>
    <property type="project" value="InterPro"/>
</dbReference>
<keyword evidence="2" id="KW-0119">Carbohydrate metabolism</keyword>
<dbReference type="InterPro" id="IPR052046">
    <property type="entry name" value="GH57_Enzymes"/>
</dbReference>
<protein>
    <submittedName>
        <fullName evidence="4">Alpha-amylase</fullName>
    </submittedName>
</protein>
<dbReference type="InterPro" id="IPR011330">
    <property type="entry name" value="Glyco_hydro/deAcase_b/a-brl"/>
</dbReference>
<dbReference type="KEGG" id="sbf:JCM31447_18550"/>
<reference evidence="4 5" key="1">
    <citation type="submission" date="2018-12" db="EMBL/GenBank/DDBJ databases">
        <title>Rubrispira sanarue gen. nov., sp., nov., a member of the order Silvanigrellales, isolated from a brackish lake in Hamamatsu Japan.</title>
        <authorList>
            <person name="Maejima Y."/>
            <person name="Iino T."/>
            <person name="Muraguchi Y."/>
            <person name="Fukuda K."/>
            <person name="Nojiri H."/>
            <person name="Ohkuma M."/>
            <person name="Moriuchi R."/>
            <person name="Dohra H."/>
            <person name="Kimbara K."/>
            <person name="Shintani M."/>
        </authorList>
    </citation>
    <scope>NUCLEOTIDE SEQUENCE [LARGE SCALE GENOMIC DNA]</scope>
    <source>
        <strain evidence="4 5">RF1110005</strain>
    </source>
</reference>
<evidence type="ECO:0000313" key="5">
    <source>
        <dbReference type="Proteomes" id="UP000291236"/>
    </source>
</evidence>
<gene>
    <name evidence="4" type="ORF">JCM31447_18550</name>
</gene>
<dbReference type="Pfam" id="PF03065">
    <property type="entry name" value="Glyco_hydro_57"/>
    <property type="match status" value="1"/>
</dbReference>
<feature type="domain" description="Glycoside hydrolase family 57 N-terminal" evidence="3">
    <location>
        <begin position="6"/>
        <end position="292"/>
    </location>
</feature>
<evidence type="ECO:0000259" key="3">
    <source>
        <dbReference type="Pfam" id="PF03065"/>
    </source>
</evidence>
<dbReference type="AlphaFoldDB" id="A0A4P2VWS3"/>
<evidence type="ECO:0000256" key="2">
    <source>
        <dbReference type="ARBA" id="ARBA00023277"/>
    </source>
</evidence>
<dbReference type="PANTHER" id="PTHR36306">
    <property type="entry name" value="ALPHA-AMYLASE-RELATED-RELATED"/>
    <property type="match status" value="1"/>
</dbReference>
<dbReference type="Gene3D" id="3.20.110.20">
    <property type="match status" value="1"/>
</dbReference>